<feature type="domain" description="PAS" evidence="2">
    <location>
        <begin position="222"/>
        <end position="295"/>
    </location>
</feature>
<dbReference type="RefSeq" id="WP_128193594.1">
    <property type="nucleotide sequence ID" value="NZ_SACJ01000002.1"/>
</dbReference>
<keyword evidence="5" id="KW-1185">Reference proteome</keyword>
<name>A0A437L094_9FLAO</name>
<dbReference type="InterPro" id="IPR007891">
    <property type="entry name" value="CHASE3"/>
</dbReference>
<protein>
    <submittedName>
        <fullName evidence="4">PAS domain S-box protein</fullName>
    </submittedName>
</protein>
<dbReference type="SUPFAM" id="SSF55785">
    <property type="entry name" value="PYP-like sensor domain (PAS domain)"/>
    <property type="match status" value="3"/>
</dbReference>
<comment type="caution">
    <text evidence="4">The sequence shown here is derived from an EMBL/GenBank/DDBJ whole genome shotgun (WGS) entry which is preliminary data.</text>
</comment>
<dbReference type="InterPro" id="IPR013767">
    <property type="entry name" value="PAS_fold"/>
</dbReference>
<dbReference type="InterPro" id="IPR000014">
    <property type="entry name" value="PAS"/>
</dbReference>
<dbReference type="EMBL" id="SACJ01000002">
    <property type="protein sequence ID" value="RVT78388.1"/>
    <property type="molecule type" value="Genomic_DNA"/>
</dbReference>
<dbReference type="Pfam" id="PF13426">
    <property type="entry name" value="PAS_9"/>
    <property type="match status" value="1"/>
</dbReference>
<keyword evidence="1" id="KW-0812">Transmembrane</keyword>
<accession>A0A437L094</accession>
<dbReference type="SMART" id="SM00086">
    <property type="entry name" value="PAC"/>
    <property type="match status" value="3"/>
</dbReference>
<feature type="domain" description="PAC" evidence="3">
    <location>
        <begin position="300"/>
        <end position="352"/>
    </location>
</feature>
<dbReference type="Pfam" id="PF00989">
    <property type="entry name" value="PAS"/>
    <property type="match status" value="1"/>
</dbReference>
<keyword evidence="1" id="KW-1133">Transmembrane helix</keyword>
<dbReference type="Gene3D" id="3.30.450.20">
    <property type="entry name" value="PAS domain"/>
    <property type="match status" value="4"/>
</dbReference>
<organism evidence="4 5">
    <name type="scientific">Flavobacterium sufflavum</name>
    <dbReference type="NCBI Taxonomy" id="1921138"/>
    <lineage>
        <taxon>Bacteria</taxon>
        <taxon>Pseudomonadati</taxon>
        <taxon>Bacteroidota</taxon>
        <taxon>Flavobacteriia</taxon>
        <taxon>Flavobacteriales</taxon>
        <taxon>Flavobacteriaceae</taxon>
        <taxon>Flavobacterium</taxon>
    </lineage>
</organism>
<proteinExistence type="predicted"/>
<dbReference type="InterPro" id="IPR001610">
    <property type="entry name" value="PAC"/>
</dbReference>
<dbReference type="InterPro" id="IPR013655">
    <property type="entry name" value="PAS_fold_3"/>
</dbReference>
<dbReference type="InterPro" id="IPR000700">
    <property type="entry name" value="PAS-assoc_C"/>
</dbReference>
<dbReference type="Pfam" id="PF08447">
    <property type="entry name" value="PAS_3"/>
    <property type="match status" value="1"/>
</dbReference>
<dbReference type="PANTHER" id="PTHR44757">
    <property type="entry name" value="DIGUANYLATE CYCLASE DGCP"/>
    <property type="match status" value="1"/>
</dbReference>
<dbReference type="AlphaFoldDB" id="A0A437L094"/>
<feature type="domain" description="PAC" evidence="3">
    <location>
        <begin position="540"/>
        <end position="590"/>
    </location>
</feature>
<dbReference type="GO" id="GO:0006355">
    <property type="term" value="P:regulation of DNA-templated transcription"/>
    <property type="evidence" value="ECO:0007669"/>
    <property type="project" value="InterPro"/>
</dbReference>
<feature type="transmembrane region" description="Helical" evidence="1">
    <location>
        <begin position="185"/>
        <end position="205"/>
    </location>
</feature>
<evidence type="ECO:0000259" key="2">
    <source>
        <dbReference type="PROSITE" id="PS50112"/>
    </source>
</evidence>
<dbReference type="PROSITE" id="PS50113">
    <property type="entry name" value="PAC"/>
    <property type="match status" value="2"/>
</dbReference>
<dbReference type="Proteomes" id="UP000285211">
    <property type="component" value="Unassembled WGS sequence"/>
</dbReference>
<feature type="transmembrane region" description="Helical" evidence="1">
    <location>
        <begin position="9"/>
        <end position="29"/>
    </location>
</feature>
<dbReference type="SMART" id="SM00091">
    <property type="entry name" value="PAS"/>
    <property type="match status" value="3"/>
</dbReference>
<evidence type="ECO:0000313" key="5">
    <source>
        <dbReference type="Proteomes" id="UP000285211"/>
    </source>
</evidence>
<evidence type="ECO:0000256" key="1">
    <source>
        <dbReference type="SAM" id="Phobius"/>
    </source>
</evidence>
<dbReference type="PANTHER" id="PTHR44757:SF4">
    <property type="entry name" value="DIGUANYLATE CYCLASE DGCE-RELATED"/>
    <property type="match status" value="1"/>
</dbReference>
<dbReference type="OrthoDB" id="5522855at2"/>
<keyword evidence="1" id="KW-0472">Membrane</keyword>
<feature type="domain" description="PAS" evidence="2">
    <location>
        <begin position="367"/>
        <end position="416"/>
    </location>
</feature>
<dbReference type="InterPro" id="IPR052155">
    <property type="entry name" value="Biofilm_reg_signaling"/>
</dbReference>
<dbReference type="PROSITE" id="PS50112">
    <property type="entry name" value="PAS"/>
    <property type="match status" value="3"/>
</dbReference>
<dbReference type="InterPro" id="IPR035965">
    <property type="entry name" value="PAS-like_dom_sf"/>
</dbReference>
<dbReference type="NCBIfam" id="TIGR00229">
    <property type="entry name" value="sensory_box"/>
    <property type="match status" value="3"/>
</dbReference>
<dbReference type="CDD" id="cd00130">
    <property type="entry name" value="PAS"/>
    <property type="match status" value="3"/>
</dbReference>
<dbReference type="CDD" id="cd19410">
    <property type="entry name" value="HK9-like_sensor"/>
    <property type="match status" value="1"/>
</dbReference>
<reference evidence="4 5" key="1">
    <citation type="submission" date="2019-01" db="EMBL/GenBank/DDBJ databases">
        <authorList>
            <person name="Chen W.-M."/>
        </authorList>
    </citation>
    <scope>NUCLEOTIDE SEQUENCE [LARGE SCALE GENOMIC DNA]</scope>
    <source>
        <strain evidence="4 5">BBQ-12</strain>
    </source>
</reference>
<gene>
    <name evidence="4" type="ORF">EOD40_03900</name>
</gene>
<dbReference type="Pfam" id="PF05227">
    <property type="entry name" value="CHASE3"/>
    <property type="match status" value="1"/>
</dbReference>
<feature type="domain" description="PAS" evidence="2">
    <location>
        <begin position="466"/>
        <end position="545"/>
    </location>
</feature>
<evidence type="ECO:0000259" key="3">
    <source>
        <dbReference type="PROSITE" id="PS50113"/>
    </source>
</evidence>
<evidence type="ECO:0000313" key="4">
    <source>
        <dbReference type="EMBL" id="RVT78388.1"/>
    </source>
</evidence>
<sequence length="806" mass="93675">MNWKLSNRFIYTGFFIAVIILLLLSLFSYQSLQKSNEKEQWVRHTYVVLQTSKKILLSVKDAENYHRAYILTGNQNFLDSIAKAVVKKDGLFNKIELLIADNPRQKSRIDTLRKLVEKKYFFIYSNLSLRAKKGYEEAVKVMKKGEGKRIMDQIIVVFEHLEQEENRLLETRKIETQVYVFTTKMILFVGTFLSLLILFLVFYVLQKEIKKREKNEAQLFIQNEWFTQTLVSLGDGVITTDTNGIITMINKAACNITGWIKEEAIGKHIDFVFLITNEKNGNQVKNPVIEAIKLGRIVFLEQDVLLQTKNGEKIYIDDSGSPIHDRTNTIIGGVLIFRDVTDKKKTQQERDLFYTKSIDMIGIAGKDGFFKHINPAFEKTLGYTETEFLSKGFIEFIHPDDIDKTFKEVEKLSMGEPTVNFINRYKCKNGNYKSIEWNVTPVGDIWYAIARDTTARLKAEEEIKAARQKFYQILESNPVAIVITDVENRNIKYANDAFCEMSGFDKEMVIGKNALELKTLSAEELERIKKQTFDSGGHEKNLESKFRRCNGEIIDVLFSVESIEIEGEMCFIGSFMDITQRKKAEKEIKKLNQNLEKRVEKRTAELQNQKKFTDDILNKIPTEIAVYDHNQKYLYVNPKGIENEEIRDWVIGKTDFDYCKLTGIDDAVAKKRSESFEKVKENESVEWIDELSMDDGEIKYMLRILHPLEENDKYILTGYDITDIKKAEFEKQQYIADLEQMMFMTSHKVRHPITQIIGISTLIEEEQSKTELEELLGCIKKPIADLDLFTRELTMFIHNIKNRNGK</sequence>